<name>A0A418VPN3_9PROT</name>
<evidence type="ECO:0000313" key="4">
    <source>
        <dbReference type="Proteomes" id="UP000283458"/>
    </source>
</evidence>
<organism evidence="3 4">
    <name type="scientific">Azospirillum cavernae</name>
    <dbReference type="NCBI Taxonomy" id="2320860"/>
    <lineage>
        <taxon>Bacteria</taxon>
        <taxon>Pseudomonadati</taxon>
        <taxon>Pseudomonadota</taxon>
        <taxon>Alphaproteobacteria</taxon>
        <taxon>Rhodospirillales</taxon>
        <taxon>Azospirillaceae</taxon>
        <taxon>Azospirillum</taxon>
    </lineage>
</organism>
<dbReference type="InterPro" id="IPR050902">
    <property type="entry name" value="ABC_Transporter_SBP"/>
</dbReference>
<dbReference type="SUPFAM" id="SSF53807">
    <property type="entry name" value="Helical backbone' metal receptor"/>
    <property type="match status" value="1"/>
</dbReference>
<feature type="domain" description="Fe/B12 periplasmic-binding" evidence="2">
    <location>
        <begin position="42"/>
        <end position="310"/>
    </location>
</feature>
<dbReference type="Pfam" id="PF01497">
    <property type="entry name" value="Peripla_BP_2"/>
    <property type="match status" value="1"/>
</dbReference>
<evidence type="ECO:0000313" key="3">
    <source>
        <dbReference type="EMBL" id="RJF78207.1"/>
    </source>
</evidence>
<protein>
    <submittedName>
        <fullName evidence="3">ABC transporter substrate-binding protein</fullName>
    </submittedName>
</protein>
<evidence type="ECO:0000259" key="2">
    <source>
        <dbReference type="PROSITE" id="PS50983"/>
    </source>
</evidence>
<keyword evidence="1" id="KW-0732">Signal</keyword>
<dbReference type="Proteomes" id="UP000283458">
    <property type="component" value="Unassembled WGS sequence"/>
</dbReference>
<dbReference type="InterPro" id="IPR002491">
    <property type="entry name" value="ABC_transptr_periplasmic_BD"/>
</dbReference>
<feature type="signal peptide" evidence="1">
    <location>
        <begin position="1"/>
        <end position="21"/>
    </location>
</feature>
<dbReference type="OrthoDB" id="9775594at2"/>
<dbReference type="Gene3D" id="1.20.58.2180">
    <property type="match status" value="1"/>
</dbReference>
<reference evidence="3 4" key="1">
    <citation type="submission" date="2018-09" db="EMBL/GenBank/DDBJ databases">
        <authorList>
            <person name="Zhu H."/>
        </authorList>
    </citation>
    <scope>NUCLEOTIDE SEQUENCE [LARGE SCALE GENOMIC DNA]</scope>
    <source>
        <strain evidence="3 4">K2W22B-5</strain>
    </source>
</reference>
<dbReference type="PROSITE" id="PS50983">
    <property type="entry name" value="FE_B12_PBP"/>
    <property type="match status" value="1"/>
</dbReference>
<accession>A0A418VPN3</accession>
<keyword evidence="4" id="KW-1185">Reference proteome</keyword>
<comment type="caution">
    <text evidence="3">The sequence shown here is derived from an EMBL/GenBank/DDBJ whole genome shotgun (WGS) entry which is preliminary data.</text>
</comment>
<dbReference type="EMBL" id="QYUL01000004">
    <property type="protein sequence ID" value="RJF78207.1"/>
    <property type="molecule type" value="Genomic_DNA"/>
</dbReference>
<gene>
    <name evidence="3" type="ORF">D3877_24120</name>
</gene>
<proteinExistence type="predicted"/>
<dbReference type="RefSeq" id="WP_119833350.1">
    <property type="nucleotide sequence ID" value="NZ_QYUL01000004.1"/>
</dbReference>
<sequence length="357" mass="38187">MARMIAAAAFVLALLPQLAGAAGVRTKDLTGAEIVLSKPVERVVALPAPSAPTLIAVDRSADRLVGMHQTVREVAKSGLLGRLFPRLNDVPASLLSAGKSAFMPNVEAIAALEPDLVLQRGELGPQVVSPLVEAGLKTALIVYGDEDATRRNIRLMADLVGQPERGEALVAWRDDVLGRIARPDHAASGGPTVLFLSRMAGHLVATGTGTPTDFAMTVAGGRNVAAERAGSITVTAEQIMIWDPQIILLNSANRDLNPADVYADPLLSSTAAAKARRVYKAPVGAFRWEPPNAENPLFWLWLAKLFAPDAQTYDLRGEIRRGIALVYGREPSEAEIDHLLLPEINQGALNYDRIVSR</sequence>
<dbReference type="PANTHER" id="PTHR30535:SF34">
    <property type="entry name" value="MOLYBDATE-BINDING PROTEIN MOLA"/>
    <property type="match status" value="1"/>
</dbReference>
<evidence type="ECO:0000256" key="1">
    <source>
        <dbReference type="SAM" id="SignalP"/>
    </source>
</evidence>
<dbReference type="AlphaFoldDB" id="A0A418VPN3"/>
<dbReference type="PANTHER" id="PTHR30535">
    <property type="entry name" value="VITAMIN B12-BINDING PROTEIN"/>
    <property type="match status" value="1"/>
</dbReference>
<dbReference type="GO" id="GO:0071281">
    <property type="term" value="P:cellular response to iron ion"/>
    <property type="evidence" value="ECO:0007669"/>
    <property type="project" value="TreeGrafter"/>
</dbReference>
<dbReference type="Gene3D" id="3.40.50.1980">
    <property type="entry name" value="Nitrogenase molybdenum iron protein domain"/>
    <property type="match status" value="2"/>
</dbReference>
<feature type="chain" id="PRO_5018997970" evidence="1">
    <location>
        <begin position="22"/>
        <end position="357"/>
    </location>
</feature>